<comment type="caution">
    <text evidence="2">The sequence shown here is derived from an EMBL/GenBank/DDBJ whole genome shotgun (WGS) entry which is preliminary data.</text>
</comment>
<feature type="region of interest" description="Disordered" evidence="1">
    <location>
        <begin position="93"/>
        <end position="112"/>
    </location>
</feature>
<evidence type="ECO:0000256" key="1">
    <source>
        <dbReference type="SAM" id="MobiDB-lite"/>
    </source>
</evidence>
<accession>A0AAD6V611</accession>
<organism evidence="2 3">
    <name type="scientific">Mycena pura</name>
    <dbReference type="NCBI Taxonomy" id="153505"/>
    <lineage>
        <taxon>Eukaryota</taxon>
        <taxon>Fungi</taxon>
        <taxon>Dikarya</taxon>
        <taxon>Basidiomycota</taxon>
        <taxon>Agaricomycotina</taxon>
        <taxon>Agaricomycetes</taxon>
        <taxon>Agaricomycetidae</taxon>
        <taxon>Agaricales</taxon>
        <taxon>Marasmiineae</taxon>
        <taxon>Mycenaceae</taxon>
        <taxon>Mycena</taxon>
    </lineage>
</organism>
<name>A0AAD6V611_9AGAR</name>
<feature type="region of interest" description="Disordered" evidence="1">
    <location>
        <begin position="1"/>
        <end position="22"/>
    </location>
</feature>
<dbReference type="EMBL" id="JARJCW010000058">
    <property type="protein sequence ID" value="KAJ7201716.1"/>
    <property type="molecule type" value="Genomic_DNA"/>
</dbReference>
<reference evidence="2" key="1">
    <citation type="submission" date="2023-03" db="EMBL/GenBank/DDBJ databases">
        <title>Massive genome expansion in bonnet fungi (Mycena s.s.) driven by repeated elements and novel gene families across ecological guilds.</title>
        <authorList>
            <consortium name="Lawrence Berkeley National Laboratory"/>
            <person name="Harder C.B."/>
            <person name="Miyauchi S."/>
            <person name="Viragh M."/>
            <person name="Kuo A."/>
            <person name="Thoen E."/>
            <person name="Andreopoulos B."/>
            <person name="Lu D."/>
            <person name="Skrede I."/>
            <person name="Drula E."/>
            <person name="Henrissat B."/>
            <person name="Morin E."/>
            <person name="Kohler A."/>
            <person name="Barry K."/>
            <person name="LaButti K."/>
            <person name="Morin E."/>
            <person name="Salamov A."/>
            <person name="Lipzen A."/>
            <person name="Mereny Z."/>
            <person name="Hegedus B."/>
            <person name="Baldrian P."/>
            <person name="Stursova M."/>
            <person name="Weitz H."/>
            <person name="Taylor A."/>
            <person name="Grigoriev I.V."/>
            <person name="Nagy L.G."/>
            <person name="Martin F."/>
            <person name="Kauserud H."/>
        </authorList>
    </citation>
    <scope>NUCLEOTIDE SEQUENCE</scope>
    <source>
        <strain evidence="2">9144</strain>
    </source>
</reference>
<protein>
    <submittedName>
        <fullName evidence="2">Uncharacterized protein</fullName>
    </submittedName>
</protein>
<dbReference type="AlphaFoldDB" id="A0AAD6V611"/>
<evidence type="ECO:0000313" key="3">
    <source>
        <dbReference type="Proteomes" id="UP001219525"/>
    </source>
</evidence>
<sequence>MVLNAGTSRVRHGSGSADTNPHLYPENPHLLWVKVGCENGSTHSEVNLAEENHKCNDQISLLGVQDVFGHCRARNLEAMSVGPVKPAGRVRVWSGSGNQPPAPGQPDSQNPWIDHHPNCRDTANCAMYREWHGSRSLSMGPGRRRFRNQISVNAINLADSAGSTFEKAPGHYQSGVEYTYQWLIFSGINKTWTAWFAVGLYKCCVILCQILPALRATSFSAADMRSRARYVA</sequence>
<gene>
    <name evidence="2" type="ORF">GGX14DRAFT_400034</name>
</gene>
<dbReference type="Proteomes" id="UP001219525">
    <property type="component" value="Unassembled WGS sequence"/>
</dbReference>
<proteinExistence type="predicted"/>
<evidence type="ECO:0000313" key="2">
    <source>
        <dbReference type="EMBL" id="KAJ7201716.1"/>
    </source>
</evidence>
<keyword evidence="3" id="KW-1185">Reference proteome</keyword>